<proteinExistence type="predicted"/>
<organism evidence="1 2">
    <name type="scientific">Mycoplasma haemocanis (strain Illinois)</name>
    <dbReference type="NCBI Taxonomy" id="1111676"/>
    <lineage>
        <taxon>Bacteria</taxon>
        <taxon>Bacillati</taxon>
        <taxon>Mycoplasmatota</taxon>
        <taxon>Mollicutes</taxon>
        <taxon>Mycoplasmataceae</taxon>
        <taxon>Mycoplasma</taxon>
    </lineage>
</organism>
<dbReference type="HOGENOM" id="CLU_098620_0_0_14"/>
<name>H6N7F5_MYCHN</name>
<dbReference type="EMBL" id="CP003199">
    <property type="protein sequence ID" value="AEW45577.1"/>
    <property type="molecule type" value="Genomic_DNA"/>
</dbReference>
<dbReference type="KEGG" id="mhe:MHC_03585"/>
<dbReference type="STRING" id="1111676.MHC_03585"/>
<dbReference type="Proteomes" id="UP000009135">
    <property type="component" value="Chromosome"/>
</dbReference>
<evidence type="ECO:0000313" key="1">
    <source>
        <dbReference type="EMBL" id="AEW45577.1"/>
    </source>
</evidence>
<gene>
    <name evidence="1" type="ordered locus">MHC_03585</name>
</gene>
<dbReference type="AlphaFoldDB" id="H6N7F5"/>
<evidence type="ECO:0000313" key="2">
    <source>
        <dbReference type="Proteomes" id="UP000009135"/>
    </source>
</evidence>
<protein>
    <submittedName>
        <fullName evidence="1">Uncharacterized protein</fullName>
    </submittedName>
</protein>
<reference evidence="1 2" key="1">
    <citation type="journal article" date="2012" name="J. Bacteriol.">
        <title>Complete genome sequence of Mycoplasma haemocanis strain Illinois.</title>
        <authorList>
            <person name="do Nascimento N.C."/>
            <person name="Guimaraes A.M."/>
            <person name="Santos A.P."/>
            <person name="Sanmiguel P.J."/>
            <person name="Messick J.B."/>
        </authorList>
    </citation>
    <scope>NUCLEOTIDE SEQUENCE [LARGE SCALE GENOMIC DNA]</scope>
    <source>
        <strain evidence="1 2">Illinois</strain>
    </source>
</reference>
<sequence length="230" mass="26242">MNIKLLGLAGSLGTAVVGGGVYLTIRDSSKPISITHLLTSERGLLLLSESNDVKWQDAWKNYRDSHKENGSNNYREKDTWNIKNWSTKKGEDSVPEEFKEECKKRAKLETYGKNNKEYQNVKSWCTRPKKVSELLSSEGKKALLKGNGDEGEWGKSWEKYRAHHQKQPSSGAINYQDQDELGVSSWTTKRSETNVPNEYKTACQTKSEAYIEVEKVTEDDTFKKGREVMH</sequence>
<accession>H6N7F5</accession>
<keyword evidence="2" id="KW-1185">Reference proteome</keyword>